<protein>
    <submittedName>
        <fullName evidence="2">Nucleotidyltransferase with HDIG domain</fullName>
    </submittedName>
</protein>
<dbReference type="Proteomes" id="UP001519289">
    <property type="component" value="Unassembled WGS sequence"/>
</dbReference>
<sequence length="229" mass="25644">MAVQPPSTEGGGCEPISRHPMVARPLLARMAAKHAPTYQHLGRVSRIAEYFATHLRLSRKEVRLVSLSALLHDIGKLEIPDALLTKEGWLTASEIETVCEHAARGADILSRIPALADLAGAVRHHHEWFDGRGYPDGLQGEDIPWVSRVIAICDAFDSMITPRPYAPALSVDQALEELRRGAGTQFDPELTRLFVERQQRLTVVRPKVHCEWGDPEQRPRPLAVRHKRM</sequence>
<dbReference type="InterPro" id="IPR003607">
    <property type="entry name" value="HD/PDEase_dom"/>
</dbReference>
<dbReference type="SUPFAM" id="SSF109604">
    <property type="entry name" value="HD-domain/PDEase-like"/>
    <property type="match status" value="1"/>
</dbReference>
<dbReference type="PROSITE" id="PS51832">
    <property type="entry name" value="HD_GYP"/>
    <property type="match status" value="1"/>
</dbReference>
<evidence type="ECO:0000259" key="1">
    <source>
        <dbReference type="PROSITE" id="PS51832"/>
    </source>
</evidence>
<dbReference type="InterPro" id="IPR006675">
    <property type="entry name" value="HDIG_dom"/>
</dbReference>
<dbReference type="EMBL" id="JAGGLG010000007">
    <property type="protein sequence ID" value="MBP2017769.1"/>
    <property type="molecule type" value="Genomic_DNA"/>
</dbReference>
<dbReference type="CDD" id="cd00077">
    <property type="entry name" value="HDc"/>
    <property type="match status" value="1"/>
</dbReference>
<dbReference type="Pfam" id="PF13487">
    <property type="entry name" value="HD_5"/>
    <property type="match status" value="1"/>
</dbReference>
<feature type="domain" description="HD-GYP" evidence="1">
    <location>
        <begin position="15"/>
        <end position="210"/>
    </location>
</feature>
<dbReference type="PANTHER" id="PTHR43155">
    <property type="entry name" value="CYCLIC DI-GMP PHOSPHODIESTERASE PA4108-RELATED"/>
    <property type="match status" value="1"/>
</dbReference>
<dbReference type="NCBIfam" id="TIGR00277">
    <property type="entry name" value="HDIG"/>
    <property type="match status" value="1"/>
</dbReference>
<proteinExistence type="predicted"/>
<dbReference type="Gene3D" id="1.10.3210.10">
    <property type="entry name" value="Hypothetical protein af1432"/>
    <property type="match status" value="1"/>
</dbReference>
<comment type="caution">
    <text evidence="2">The sequence shown here is derived from an EMBL/GenBank/DDBJ whole genome shotgun (WGS) entry which is preliminary data.</text>
</comment>
<dbReference type="InterPro" id="IPR037522">
    <property type="entry name" value="HD_GYP_dom"/>
</dbReference>
<evidence type="ECO:0000313" key="2">
    <source>
        <dbReference type="EMBL" id="MBP2017769.1"/>
    </source>
</evidence>
<dbReference type="PANTHER" id="PTHR43155:SF2">
    <property type="entry name" value="CYCLIC DI-GMP PHOSPHODIESTERASE PA4108"/>
    <property type="match status" value="1"/>
</dbReference>
<gene>
    <name evidence="2" type="ORF">J2Z79_001154</name>
</gene>
<accession>A0ABS4JQE9</accession>
<name>A0ABS4JQE9_9FIRM</name>
<dbReference type="SMART" id="SM00471">
    <property type="entry name" value="HDc"/>
    <property type="match status" value="1"/>
</dbReference>
<evidence type="ECO:0000313" key="3">
    <source>
        <dbReference type="Proteomes" id="UP001519289"/>
    </source>
</evidence>
<reference evidence="2 3" key="1">
    <citation type="submission" date="2021-03" db="EMBL/GenBank/DDBJ databases">
        <title>Genomic Encyclopedia of Type Strains, Phase IV (KMG-IV): sequencing the most valuable type-strain genomes for metagenomic binning, comparative biology and taxonomic classification.</title>
        <authorList>
            <person name="Goeker M."/>
        </authorList>
    </citation>
    <scope>NUCLEOTIDE SEQUENCE [LARGE SCALE GENOMIC DNA]</scope>
    <source>
        <strain evidence="2 3">DSM 27138</strain>
    </source>
</reference>
<dbReference type="RefSeq" id="WP_209465910.1">
    <property type="nucleotide sequence ID" value="NZ_JAGGLG010000007.1"/>
</dbReference>
<organism evidence="2 3">
    <name type="scientific">Symbiobacterium terraclitae</name>
    <dbReference type="NCBI Taxonomy" id="557451"/>
    <lineage>
        <taxon>Bacteria</taxon>
        <taxon>Bacillati</taxon>
        <taxon>Bacillota</taxon>
        <taxon>Clostridia</taxon>
        <taxon>Eubacteriales</taxon>
        <taxon>Symbiobacteriaceae</taxon>
        <taxon>Symbiobacterium</taxon>
    </lineage>
</organism>
<keyword evidence="3" id="KW-1185">Reference proteome</keyword>